<dbReference type="PRINTS" id="PR00046">
    <property type="entry name" value="SIGMA70FCT"/>
</dbReference>
<evidence type="ECO:0000259" key="1">
    <source>
        <dbReference type="PROSITE" id="PS00716"/>
    </source>
</evidence>
<dbReference type="Proteomes" id="UP000176633">
    <property type="component" value="Unassembled WGS sequence"/>
</dbReference>
<dbReference type="AlphaFoldDB" id="A0A1F6C3M0"/>
<dbReference type="PANTHER" id="PTHR30603">
    <property type="entry name" value="RNA POLYMERASE SIGMA FACTOR RPO"/>
    <property type="match status" value="1"/>
</dbReference>
<dbReference type="Pfam" id="PF04545">
    <property type="entry name" value="Sigma70_r4"/>
    <property type="match status" value="1"/>
</dbReference>
<dbReference type="STRING" id="1798473.A3G50_00920"/>
<evidence type="ECO:0000313" key="3">
    <source>
        <dbReference type="Proteomes" id="UP000176633"/>
    </source>
</evidence>
<sequence length="176" mass="20043">MRKNVGYEGLVAEILPQENIDNILGQVLSSREAEVVRGRFGLNTELKTLEEIAENFGVSRERVRQIEFRALRKLRKRIFAKPVISKGEESALPYESRFRGLLLTPISELELSVRSANCFKMANIRIIADLVIKNEEELLGLKYFGKKSLSEIKSLLESLGLSLRMKLPNKFNPPAR</sequence>
<organism evidence="2 3">
    <name type="scientific">Candidatus Jorgensenbacteria bacterium RIFCSPLOWO2_12_FULL_42_11</name>
    <dbReference type="NCBI Taxonomy" id="1798473"/>
    <lineage>
        <taxon>Bacteria</taxon>
        <taxon>Candidatus Joergenseniibacteriota</taxon>
    </lineage>
</organism>
<dbReference type="InterPro" id="IPR036388">
    <property type="entry name" value="WH-like_DNA-bd_sf"/>
</dbReference>
<dbReference type="GO" id="GO:0003677">
    <property type="term" value="F:DNA binding"/>
    <property type="evidence" value="ECO:0007669"/>
    <property type="project" value="InterPro"/>
</dbReference>
<evidence type="ECO:0000313" key="2">
    <source>
        <dbReference type="EMBL" id="OGG43622.1"/>
    </source>
</evidence>
<reference evidence="2 3" key="1">
    <citation type="journal article" date="2016" name="Nat. Commun.">
        <title>Thousands of microbial genomes shed light on interconnected biogeochemical processes in an aquifer system.</title>
        <authorList>
            <person name="Anantharaman K."/>
            <person name="Brown C.T."/>
            <person name="Hug L.A."/>
            <person name="Sharon I."/>
            <person name="Castelle C.J."/>
            <person name="Probst A.J."/>
            <person name="Thomas B.C."/>
            <person name="Singh A."/>
            <person name="Wilkins M.J."/>
            <person name="Karaoz U."/>
            <person name="Brodie E.L."/>
            <person name="Williams K.H."/>
            <person name="Hubbard S.S."/>
            <person name="Banfield J.F."/>
        </authorList>
    </citation>
    <scope>NUCLEOTIDE SEQUENCE [LARGE SCALE GENOMIC DNA]</scope>
</reference>
<dbReference type="InterPro" id="IPR000943">
    <property type="entry name" value="RNA_pol_sigma70"/>
</dbReference>
<dbReference type="InterPro" id="IPR011260">
    <property type="entry name" value="RNAP_asu_C"/>
</dbReference>
<gene>
    <name evidence="2" type="ORF">A3G50_00920</name>
</gene>
<dbReference type="Pfam" id="PF03118">
    <property type="entry name" value="RNA_pol_A_CTD"/>
    <property type="match status" value="1"/>
</dbReference>
<dbReference type="InterPro" id="IPR013324">
    <property type="entry name" value="RNA_pol_sigma_r3/r4-like"/>
</dbReference>
<dbReference type="Gene3D" id="1.10.10.10">
    <property type="entry name" value="Winged helix-like DNA-binding domain superfamily/Winged helix DNA-binding domain"/>
    <property type="match status" value="1"/>
</dbReference>
<dbReference type="GO" id="GO:0003899">
    <property type="term" value="F:DNA-directed RNA polymerase activity"/>
    <property type="evidence" value="ECO:0007669"/>
    <property type="project" value="InterPro"/>
</dbReference>
<dbReference type="Gene3D" id="1.10.150.20">
    <property type="entry name" value="5' to 3' exonuclease, C-terminal subdomain"/>
    <property type="match status" value="1"/>
</dbReference>
<dbReference type="CDD" id="cd06171">
    <property type="entry name" value="Sigma70_r4"/>
    <property type="match status" value="1"/>
</dbReference>
<dbReference type="PROSITE" id="PS00716">
    <property type="entry name" value="SIGMA70_2"/>
    <property type="match status" value="1"/>
</dbReference>
<comment type="caution">
    <text evidence="2">The sequence shown here is derived from an EMBL/GenBank/DDBJ whole genome shotgun (WGS) entry which is preliminary data.</text>
</comment>
<name>A0A1F6C3M0_9BACT</name>
<dbReference type="PANTHER" id="PTHR30603:SF47">
    <property type="entry name" value="RNA POLYMERASE SIGMA FACTOR SIGD, CHLOROPLASTIC"/>
    <property type="match status" value="1"/>
</dbReference>
<protein>
    <recommendedName>
        <fullName evidence="1">RNA polymerase sigma-70 domain-containing protein</fullName>
    </recommendedName>
</protein>
<dbReference type="EMBL" id="MFKM01000009">
    <property type="protein sequence ID" value="OGG43622.1"/>
    <property type="molecule type" value="Genomic_DNA"/>
</dbReference>
<dbReference type="InterPro" id="IPR050239">
    <property type="entry name" value="Sigma-70_RNA_pol_init_factors"/>
</dbReference>
<accession>A0A1F6C3M0</accession>
<proteinExistence type="predicted"/>
<dbReference type="InterPro" id="IPR007630">
    <property type="entry name" value="RNA_pol_sigma70_r4"/>
</dbReference>
<feature type="domain" description="RNA polymerase sigma-70" evidence="1">
    <location>
        <begin position="48"/>
        <end position="74"/>
    </location>
</feature>
<dbReference type="SUPFAM" id="SSF47789">
    <property type="entry name" value="C-terminal domain of RNA polymerase alpha subunit"/>
    <property type="match status" value="1"/>
</dbReference>
<dbReference type="GO" id="GO:0006352">
    <property type="term" value="P:DNA-templated transcription initiation"/>
    <property type="evidence" value="ECO:0007669"/>
    <property type="project" value="InterPro"/>
</dbReference>
<dbReference type="SUPFAM" id="SSF88659">
    <property type="entry name" value="Sigma3 and sigma4 domains of RNA polymerase sigma factors"/>
    <property type="match status" value="1"/>
</dbReference>
<dbReference type="GO" id="GO:0003700">
    <property type="term" value="F:DNA-binding transcription factor activity"/>
    <property type="evidence" value="ECO:0007669"/>
    <property type="project" value="InterPro"/>
</dbReference>